<dbReference type="SUPFAM" id="SSF52025">
    <property type="entry name" value="PA domain"/>
    <property type="match status" value="1"/>
</dbReference>
<dbReference type="PANTHER" id="PTHR10795">
    <property type="entry name" value="PROPROTEIN CONVERTASE SUBTILISIN/KEXIN"/>
    <property type="match status" value="1"/>
</dbReference>
<dbReference type="Pfam" id="PF02225">
    <property type="entry name" value="PA"/>
    <property type="match status" value="1"/>
</dbReference>
<dbReference type="InterPro" id="IPR015500">
    <property type="entry name" value="Peptidase_S8_subtilisin-rel"/>
</dbReference>
<dbReference type="InterPro" id="IPR045051">
    <property type="entry name" value="SBT"/>
</dbReference>
<feature type="domain" description="Subtilisin-like protease fibronectin type-III" evidence="13">
    <location>
        <begin position="716"/>
        <end position="812"/>
    </location>
</feature>
<dbReference type="PROSITE" id="PS51892">
    <property type="entry name" value="SUBTILASE"/>
    <property type="match status" value="1"/>
</dbReference>
<evidence type="ECO:0000256" key="6">
    <source>
        <dbReference type="ARBA" id="ARBA00023180"/>
    </source>
</evidence>
<accession>A0A3L6RVL1</accession>
<dbReference type="CDD" id="cd04852">
    <property type="entry name" value="Peptidases_S8_3"/>
    <property type="match status" value="1"/>
</dbReference>
<comment type="similarity">
    <text evidence="1 8">Belongs to the peptidase S8 family.</text>
</comment>
<feature type="active site" description="Charge relay system" evidence="7 8">
    <location>
        <position position="602"/>
    </location>
</feature>
<dbReference type="InterPro" id="IPR034197">
    <property type="entry name" value="Peptidases_S8_3"/>
</dbReference>
<feature type="domain" description="Inhibitor I9" evidence="12">
    <location>
        <begin position="31"/>
        <end position="124"/>
    </location>
</feature>
<evidence type="ECO:0000256" key="3">
    <source>
        <dbReference type="ARBA" id="ARBA00022729"/>
    </source>
</evidence>
<keyword evidence="15" id="KW-1185">Reference proteome</keyword>
<dbReference type="PRINTS" id="PR00723">
    <property type="entry name" value="SUBTILISIN"/>
</dbReference>
<keyword evidence="5 8" id="KW-0720">Serine protease</keyword>
<dbReference type="FunFam" id="3.50.30.30:FF:000005">
    <property type="entry name" value="subtilisin-like protease SBT1.5"/>
    <property type="match status" value="1"/>
</dbReference>
<dbReference type="InterPro" id="IPR036852">
    <property type="entry name" value="Peptidase_S8/S53_dom_sf"/>
</dbReference>
<evidence type="ECO:0000313" key="15">
    <source>
        <dbReference type="Proteomes" id="UP000275267"/>
    </source>
</evidence>
<evidence type="ECO:0000259" key="10">
    <source>
        <dbReference type="Pfam" id="PF00082"/>
    </source>
</evidence>
<dbReference type="Gene3D" id="3.30.70.80">
    <property type="entry name" value="Peptidase S8 propeptide/proteinase inhibitor I9"/>
    <property type="match status" value="1"/>
</dbReference>
<gene>
    <name evidence="14" type="ORF">C2845_PM11G20230</name>
</gene>
<dbReference type="EMBL" id="PQIB02000007">
    <property type="protein sequence ID" value="RLN09796.1"/>
    <property type="molecule type" value="Genomic_DNA"/>
</dbReference>
<dbReference type="InterPro" id="IPR000209">
    <property type="entry name" value="Peptidase_S8/S53_dom"/>
</dbReference>
<keyword evidence="3 9" id="KW-0732">Signal</keyword>
<evidence type="ECO:0000259" key="13">
    <source>
        <dbReference type="Pfam" id="PF17766"/>
    </source>
</evidence>
<evidence type="ECO:0000256" key="9">
    <source>
        <dbReference type="SAM" id="SignalP"/>
    </source>
</evidence>
<feature type="domain" description="PA" evidence="11">
    <location>
        <begin position="444"/>
        <end position="517"/>
    </location>
</feature>
<dbReference type="GO" id="GO:0006508">
    <property type="term" value="P:proteolysis"/>
    <property type="evidence" value="ECO:0007669"/>
    <property type="project" value="UniProtKB-KW"/>
</dbReference>
<dbReference type="InterPro" id="IPR046450">
    <property type="entry name" value="PA_dom_sf"/>
</dbReference>
<feature type="active site" description="Charge relay system" evidence="7 8">
    <location>
        <position position="161"/>
    </location>
</feature>
<name>A0A3L6RVL1_PANMI</name>
<dbReference type="FunFam" id="3.40.50.200:FF:000006">
    <property type="entry name" value="Subtilisin-like protease SBT1.5"/>
    <property type="match status" value="1"/>
</dbReference>
<dbReference type="AlphaFoldDB" id="A0A3L6RVL1"/>
<evidence type="ECO:0000256" key="4">
    <source>
        <dbReference type="ARBA" id="ARBA00022801"/>
    </source>
</evidence>
<feature type="active site" description="Charge relay system" evidence="7 8">
    <location>
        <position position="231"/>
    </location>
</feature>
<evidence type="ECO:0000256" key="1">
    <source>
        <dbReference type="ARBA" id="ARBA00011073"/>
    </source>
</evidence>
<reference evidence="15" key="1">
    <citation type="journal article" date="2019" name="Nat. Commun.">
        <title>The genome of broomcorn millet.</title>
        <authorList>
            <person name="Zou C."/>
            <person name="Miki D."/>
            <person name="Li D."/>
            <person name="Tang Q."/>
            <person name="Xiao L."/>
            <person name="Rajput S."/>
            <person name="Deng P."/>
            <person name="Jia W."/>
            <person name="Huang R."/>
            <person name="Zhang M."/>
            <person name="Sun Y."/>
            <person name="Hu J."/>
            <person name="Fu X."/>
            <person name="Schnable P.S."/>
            <person name="Li F."/>
            <person name="Zhang H."/>
            <person name="Feng B."/>
            <person name="Zhu X."/>
            <person name="Liu R."/>
            <person name="Schnable J.C."/>
            <person name="Zhu J.-K."/>
            <person name="Zhang H."/>
        </authorList>
    </citation>
    <scope>NUCLEOTIDE SEQUENCE [LARGE SCALE GENOMIC DNA]</scope>
</reference>
<feature type="chain" id="PRO_5018326092" evidence="9">
    <location>
        <begin position="25"/>
        <end position="816"/>
    </location>
</feature>
<feature type="signal peptide" evidence="9">
    <location>
        <begin position="1"/>
        <end position="24"/>
    </location>
</feature>
<evidence type="ECO:0000256" key="5">
    <source>
        <dbReference type="ARBA" id="ARBA00022825"/>
    </source>
</evidence>
<evidence type="ECO:0000256" key="8">
    <source>
        <dbReference type="PROSITE-ProRule" id="PRU01240"/>
    </source>
</evidence>
<dbReference type="InterPro" id="IPR037045">
    <property type="entry name" value="S8pro/Inhibitor_I9_sf"/>
</dbReference>
<evidence type="ECO:0000256" key="7">
    <source>
        <dbReference type="PIRSR" id="PIRSR615500-1"/>
    </source>
</evidence>
<dbReference type="PROSITE" id="PS00138">
    <property type="entry name" value="SUBTILASE_SER"/>
    <property type="match status" value="1"/>
</dbReference>
<dbReference type="Pfam" id="PF17766">
    <property type="entry name" value="fn3_6"/>
    <property type="match status" value="1"/>
</dbReference>
<keyword evidence="2 8" id="KW-0645">Protease</keyword>
<dbReference type="SUPFAM" id="SSF52743">
    <property type="entry name" value="Subtilisin-like"/>
    <property type="match status" value="1"/>
</dbReference>
<dbReference type="FunFam" id="2.60.40.2310:FF:000001">
    <property type="entry name" value="Subtilisin-like protease SBT1.5"/>
    <property type="match status" value="1"/>
</dbReference>
<dbReference type="CDD" id="cd02120">
    <property type="entry name" value="PA_subtilisin_like"/>
    <property type="match status" value="1"/>
</dbReference>
<dbReference type="InterPro" id="IPR003137">
    <property type="entry name" value="PA_domain"/>
</dbReference>
<evidence type="ECO:0000313" key="14">
    <source>
        <dbReference type="EMBL" id="RLN09796.1"/>
    </source>
</evidence>
<keyword evidence="6" id="KW-0325">Glycoprotein</keyword>
<dbReference type="Pfam" id="PF05922">
    <property type="entry name" value="Inhibitor_I9"/>
    <property type="match status" value="1"/>
</dbReference>
<comment type="caution">
    <text evidence="14">The sequence shown here is derived from an EMBL/GenBank/DDBJ whole genome shotgun (WGS) entry which is preliminary data.</text>
</comment>
<dbReference type="InterPro" id="IPR023828">
    <property type="entry name" value="Peptidase_S8_Ser-AS"/>
</dbReference>
<dbReference type="Proteomes" id="UP000275267">
    <property type="component" value="Unassembled WGS sequence"/>
</dbReference>
<dbReference type="STRING" id="4540.A0A3L6RVL1"/>
<dbReference type="GO" id="GO:0004252">
    <property type="term" value="F:serine-type endopeptidase activity"/>
    <property type="evidence" value="ECO:0007669"/>
    <property type="project" value="UniProtKB-UniRule"/>
</dbReference>
<dbReference type="FunFam" id="3.30.70.80:FF:000002">
    <property type="entry name" value="Subtilisin-like protease SBT5.3"/>
    <property type="match status" value="1"/>
</dbReference>
<dbReference type="InterPro" id="IPR041469">
    <property type="entry name" value="Subtilisin-like_FN3"/>
</dbReference>
<feature type="domain" description="Peptidase S8/S53" evidence="10">
    <location>
        <begin position="153"/>
        <end position="647"/>
    </location>
</feature>
<protein>
    <submittedName>
        <fullName evidence="14">Subtilisin-like protease SBT5.3 isoform X1</fullName>
    </submittedName>
</protein>
<dbReference type="Pfam" id="PF00082">
    <property type="entry name" value="Peptidase_S8"/>
    <property type="match status" value="1"/>
</dbReference>
<evidence type="ECO:0000259" key="11">
    <source>
        <dbReference type="Pfam" id="PF02225"/>
    </source>
</evidence>
<dbReference type="Gene3D" id="3.40.50.200">
    <property type="entry name" value="Peptidase S8/S53 domain"/>
    <property type="match status" value="2"/>
</dbReference>
<evidence type="ECO:0000256" key="2">
    <source>
        <dbReference type="ARBA" id="ARBA00022670"/>
    </source>
</evidence>
<proteinExistence type="inferred from homology"/>
<dbReference type="Gene3D" id="2.60.40.2310">
    <property type="match status" value="1"/>
</dbReference>
<keyword evidence="4 8" id="KW-0378">Hydrolase</keyword>
<dbReference type="InterPro" id="IPR010259">
    <property type="entry name" value="S8pro/Inhibitor_I9"/>
</dbReference>
<sequence length="816" mass="85307">MASATTMALALAALLCALAPAAAAAGTERSSYVVYLGQHAHGAALGTHGAEELAALERDAADAHYELLAGVLGGDKEKAREAIFYSYTKHINGFAANLDAAAAAEIARQPRVISVFPNRGRQLHTTRSWQFLGLAGPGGAPRGGAWRKARFGADTIIGNFDTGVWPESESFKDDGLGPVPSHWKGACDKGQDHKFSCNRKLIGARFFNKGYAAAAGALNASMNTPRDMDGHGTHTLSTAAGSPVRGASVFGFGNGTASGGSPRARVAAYRVCYPPVNGSECFDADILAAFDAAIHDGVHVLSLSLGGDPSSYFDDGIAIGSFHAVRRGIAVVCSAGNSGPALGTASNLAPWILTSGASTMDREFPSYIVFEHRKATATGNSSSAPPLGRAPHKSIIKLKARCVAYTTACFGQSLSMTTLPEKTSYKLIDSAKAGVANATTKDAQLCMIGALDPAKVKGKIVVCLRGINPRVAKGEAVKQAGGAGMVLANDASTGNEIIADAHVLPATQIKYRDGLRLYSYINSTKNPTGFITKPATILGTKPAPFMAAFSSQGPNTITPEILKPDITAPGVSVIAAWTRANSPTDLAFDLRRVAFNSESGTSMSCPHVSGVVGLLRTLHPEWSPAAIKSAIMTTALEMDNKGELILNASSLPSSPFGFGAGHVSPVRAMNPGLVYDLGDADYLDFLCALKYNATVMAMFNGGPYTCPGEAPRRVADLNYPSITVVNVTAAGATARRRVKNVGKPGTYWAFVTEPAGVDVTVSPNILEFRAKGEEKGFEVNFQVNNAALAKDYSFGALVWTNGKQFVRSPLVVKAMA</sequence>
<dbReference type="OrthoDB" id="206201at2759"/>
<organism evidence="14 15">
    <name type="scientific">Panicum miliaceum</name>
    <name type="common">Proso millet</name>
    <name type="synonym">Broomcorn millet</name>
    <dbReference type="NCBI Taxonomy" id="4540"/>
    <lineage>
        <taxon>Eukaryota</taxon>
        <taxon>Viridiplantae</taxon>
        <taxon>Streptophyta</taxon>
        <taxon>Embryophyta</taxon>
        <taxon>Tracheophyta</taxon>
        <taxon>Spermatophyta</taxon>
        <taxon>Magnoliopsida</taxon>
        <taxon>Liliopsida</taxon>
        <taxon>Poales</taxon>
        <taxon>Poaceae</taxon>
        <taxon>PACMAD clade</taxon>
        <taxon>Panicoideae</taxon>
        <taxon>Panicodae</taxon>
        <taxon>Paniceae</taxon>
        <taxon>Panicinae</taxon>
        <taxon>Panicum</taxon>
        <taxon>Panicum sect. Panicum</taxon>
    </lineage>
</organism>
<evidence type="ECO:0000259" key="12">
    <source>
        <dbReference type="Pfam" id="PF05922"/>
    </source>
</evidence>